<evidence type="ECO:0000313" key="6">
    <source>
        <dbReference type="Proteomes" id="UP000316213"/>
    </source>
</evidence>
<sequence>MSDLRQTGGQRTVHRCVTEANDLDENADKDHYKTMRIMIVIPARLASGRLSEKLLLRAAGKSVLQWTYEAAKKATITDRVIVAADDPRLVAEVDSFGGEARLTSVMCQSGTDRIAEIALRNDDVDLFVNVQGDEPEIAATTIDTVAGLLASRPDADIATAICPITSERKLNDPACVKVIMGDHDRAICFSRAPVPFARDGLTPAMLSVDPSSGTRHSFWQHIGLYAYRRDFLLWFATQPPGRLEQIEKLEQLRAIEAGKTIIAAEVPESAPGIDTLEDFREFKDRVEG</sequence>
<comment type="function">
    <text evidence="4">Activates KDO (a required 8-carbon sugar) for incorporation into bacterial lipopolysaccharide in Gram-negative bacteria.</text>
</comment>
<dbReference type="GO" id="GO:0005829">
    <property type="term" value="C:cytosol"/>
    <property type="evidence" value="ECO:0007669"/>
    <property type="project" value="TreeGrafter"/>
</dbReference>
<keyword evidence="2 4" id="KW-0548">Nucleotidyltransferase</keyword>
<reference evidence="5 6" key="1">
    <citation type="submission" date="2019-02" db="EMBL/GenBank/DDBJ databases">
        <title>Deep-cultivation of Planctomycetes and their phenomic and genomic characterization uncovers novel biology.</title>
        <authorList>
            <person name="Wiegand S."/>
            <person name="Jogler M."/>
            <person name="Boedeker C."/>
            <person name="Pinto D."/>
            <person name="Vollmers J."/>
            <person name="Rivas-Marin E."/>
            <person name="Kohn T."/>
            <person name="Peeters S.H."/>
            <person name="Heuer A."/>
            <person name="Rast P."/>
            <person name="Oberbeckmann S."/>
            <person name="Bunk B."/>
            <person name="Jeske O."/>
            <person name="Meyerdierks A."/>
            <person name="Storesund J.E."/>
            <person name="Kallscheuer N."/>
            <person name="Luecker S."/>
            <person name="Lage O.M."/>
            <person name="Pohl T."/>
            <person name="Merkel B.J."/>
            <person name="Hornburger P."/>
            <person name="Mueller R.-W."/>
            <person name="Bruemmer F."/>
            <person name="Labrenz M."/>
            <person name="Spormann A.M."/>
            <person name="Op Den Camp H."/>
            <person name="Overmann J."/>
            <person name="Amann R."/>
            <person name="Jetten M.S.M."/>
            <person name="Mascher T."/>
            <person name="Medema M.H."/>
            <person name="Devos D.P."/>
            <person name="Kaster A.-K."/>
            <person name="Ovreas L."/>
            <person name="Rohde M."/>
            <person name="Galperin M.Y."/>
            <person name="Jogler C."/>
        </authorList>
    </citation>
    <scope>NUCLEOTIDE SEQUENCE [LARGE SCALE GENOMIC DNA]</scope>
    <source>
        <strain evidence="5 6">Pla100</strain>
    </source>
</reference>
<evidence type="ECO:0000256" key="3">
    <source>
        <dbReference type="ARBA" id="ARBA00022985"/>
    </source>
</evidence>
<dbReference type="PANTHER" id="PTHR42866:SF2">
    <property type="entry name" value="3-DEOXY-MANNO-OCTULOSONATE CYTIDYLYLTRANSFERASE, MITOCHONDRIAL"/>
    <property type="match status" value="1"/>
</dbReference>
<proteinExistence type="inferred from homology"/>
<comment type="catalytic activity">
    <reaction evidence="4">
        <text>3-deoxy-alpha-D-manno-oct-2-ulosonate + CTP = CMP-3-deoxy-beta-D-manno-octulosonate + diphosphate</text>
        <dbReference type="Rhea" id="RHEA:23448"/>
        <dbReference type="ChEBI" id="CHEBI:33019"/>
        <dbReference type="ChEBI" id="CHEBI:37563"/>
        <dbReference type="ChEBI" id="CHEBI:85986"/>
        <dbReference type="ChEBI" id="CHEBI:85987"/>
        <dbReference type="EC" id="2.7.7.38"/>
    </reaction>
</comment>
<comment type="pathway">
    <text evidence="4">Nucleotide-sugar biosynthesis; CMP-3-deoxy-D-manno-octulosonate biosynthesis; CMP-3-deoxy-D-manno-octulosonate from 3-deoxy-D-manno-octulosonate and CTP: step 1/1.</text>
</comment>
<keyword evidence="6" id="KW-1185">Reference proteome</keyword>
<dbReference type="GO" id="GO:0033468">
    <property type="term" value="P:CMP-keto-3-deoxy-D-manno-octulosonic acid biosynthetic process"/>
    <property type="evidence" value="ECO:0007669"/>
    <property type="project" value="UniProtKB-UniRule"/>
</dbReference>
<dbReference type="Proteomes" id="UP000316213">
    <property type="component" value="Unassembled WGS sequence"/>
</dbReference>
<comment type="similarity">
    <text evidence="4">Belongs to the KdsB family.</text>
</comment>
<dbReference type="CDD" id="cd02517">
    <property type="entry name" value="CMP-KDO-Synthetase"/>
    <property type="match status" value="1"/>
</dbReference>
<dbReference type="HAMAP" id="MF_00057">
    <property type="entry name" value="KdsB"/>
    <property type="match status" value="1"/>
</dbReference>
<evidence type="ECO:0000256" key="2">
    <source>
        <dbReference type="ARBA" id="ARBA00022695"/>
    </source>
</evidence>
<keyword evidence="3 4" id="KW-0448">Lipopolysaccharide biosynthesis</keyword>
<dbReference type="PANTHER" id="PTHR42866">
    <property type="entry name" value="3-DEOXY-MANNO-OCTULOSONATE CYTIDYLYLTRANSFERASE"/>
    <property type="match status" value="1"/>
</dbReference>
<dbReference type="Pfam" id="PF02348">
    <property type="entry name" value="CTP_transf_3"/>
    <property type="match status" value="1"/>
</dbReference>
<organism evidence="5 6">
    <name type="scientific">Neorhodopirellula pilleata</name>
    <dbReference type="NCBI Taxonomy" id="2714738"/>
    <lineage>
        <taxon>Bacteria</taxon>
        <taxon>Pseudomonadati</taxon>
        <taxon>Planctomycetota</taxon>
        <taxon>Planctomycetia</taxon>
        <taxon>Pirellulales</taxon>
        <taxon>Pirellulaceae</taxon>
        <taxon>Neorhodopirellula</taxon>
    </lineage>
</organism>
<dbReference type="Gene3D" id="3.90.550.10">
    <property type="entry name" value="Spore Coat Polysaccharide Biosynthesis Protein SpsA, Chain A"/>
    <property type="match status" value="1"/>
</dbReference>
<dbReference type="EC" id="2.7.7.38" evidence="4"/>
<name>A0A5C6ANR6_9BACT</name>
<comment type="caution">
    <text evidence="5">The sequence shown here is derived from an EMBL/GenBank/DDBJ whole genome shotgun (WGS) entry which is preliminary data.</text>
</comment>
<dbReference type="GO" id="GO:0009103">
    <property type="term" value="P:lipopolysaccharide biosynthetic process"/>
    <property type="evidence" value="ECO:0007669"/>
    <property type="project" value="UniProtKB-UniRule"/>
</dbReference>
<evidence type="ECO:0000256" key="4">
    <source>
        <dbReference type="HAMAP-Rule" id="MF_00057"/>
    </source>
</evidence>
<protein>
    <recommendedName>
        <fullName evidence="4">3-deoxy-manno-octulosonate cytidylyltransferase</fullName>
        <ecNumber evidence="4">2.7.7.38</ecNumber>
    </recommendedName>
    <alternativeName>
        <fullName evidence="4">CMP-2-keto-3-deoxyoctulosonic acid synthase</fullName>
        <shortName evidence="4">CKS</shortName>
        <shortName evidence="4">CMP-KDO synthase</shortName>
    </alternativeName>
</protein>
<dbReference type="EMBL" id="SJPM01000002">
    <property type="protein sequence ID" value="TWU01683.1"/>
    <property type="molecule type" value="Genomic_DNA"/>
</dbReference>
<comment type="subcellular location">
    <subcellularLocation>
        <location evidence="4">Cytoplasm</location>
    </subcellularLocation>
</comment>
<dbReference type="NCBIfam" id="TIGR00466">
    <property type="entry name" value="kdsB"/>
    <property type="match status" value="1"/>
</dbReference>
<dbReference type="GO" id="GO:0008690">
    <property type="term" value="F:3-deoxy-manno-octulosonate cytidylyltransferase activity"/>
    <property type="evidence" value="ECO:0007669"/>
    <property type="project" value="UniProtKB-UniRule"/>
</dbReference>
<dbReference type="InterPro" id="IPR003329">
    <property type="entry name" value="Cytidylyl_trans"/>
</dbReference>
<evidence type="ECO:0000256" key="1">
    <source>
        <dbReference type="ARBA" id="ARBA00022679"/>
    </source>
</evidence>
<dbReference type="InterPro" id="IPR029044">
    <property type="entry name" value="Nucleotide-diphossugar_trans"/>
</dbReference>
<dbReference type="NCBIfam" id="NF003952">
    <property type="entry name" value="PRK05450.1-5"/>
    <property type="match status" value="1"/>
</dbReference>
<dbReference type="UniPathway" id="UPA00358">
    <property type="reaction ID" value="UER00476"/>
</dbReference>
<dbReference type="AlphaFoldDB" id="A0A5C6ANR6"/>
<gene>
    <name evidence="5" type="primary">kpsU</name>
    <name evidence="4" type="synonym">kdsB</name>
    <name evidence="5" type="ORF">Pla100_14180</name>
</gene>
<keyword evidence="1 4" id="KW-0808">Transferase</keyword>
<evidence type="ECO:0000313" key="5">
    <source>
        <dbReference type="EMBL" id="TWU01683.1"/>
    </source>
</evidence>
<keyword evidence="4" id="KW-0963">Cytoplasm</keyword>
<dbReference type="InterPro" id="IPR004528">
    <property type="entry name" value="KdsB"/>
</dbReference>
<accession>A0A5C6ANR6</accession>
<dbReference type="SUPFAM" id="SSF53448">
    <property type="entry name" value="Nucleotide-diphospho-sugar transferases"/>
    <property type="match status" value="1"/>
</dbReference>